<gene>
    <name evidence="2" type="ORF">BEMITA_LOCUS8252</name>
</gene>
<evidence type="ECO:0000313" key="3">
    <source>
        <dbReference type="Proteomes" id="UP001152759"/>
    </source>
</evidence>
<feature type="region of interest" description="Disordered" evidence="1">
    <location>
        <begin position="266"/>
        <end position="302"/>
    </location>
</feature>
<protein>
    <recommendedName>
        <fullName evidence="4">Protein unzipped</fullName>
    </recommendedName>
</protein>
<reference evidence="2" key="1">
    <citation type="submission" date="2021-12" db="EMBL/GenBank/DDBJ databases">
        <authorList>
            <person name="King R."/>
        </authorList>
    </citation>
    <scope>NUCLEOTIDE SEQUENCE</scope>
</reference>
<evidence type="ECO:0008006" key="4">
    <source>
        <dbReference type="Google" id="ProtNLM"/>
    </source>
</evidence>
<dbReference type="Proteomes" id="UP001152759">
    <property type="component" value="Chromosome 4"/>
</dbReference>
<feature type="compositionally biased region" description="Basic and acidic residues" evidence="1">
    <location>
        <begin position="273"/>
        <end position="289"/>
    </location>
</feature>
<dbReference type="Pfam" id="PF11901">
    <property type="entry name" value="DM9"/>
    <property type="match status" value="1"/>
</dbReference>
<evidence type="ECO:0000313" key="2">
    <source>
        <dbReference type="EMBL" id="CAH0771518.1"/>
    </source>
</evidence>
<keyword evidence="3" id="KW-1185">Reference proteome</keyword>
<proteinExistence type="predicted"/>
<organism evidence="2 3">
    <name type="scientific">Bemisia tabaci</name>
    <name type="common">Sweetpotato whitefly</name>
    <name type="synonym">Aleurodes tabaci</name>
    <dbReference type="NCBI Taxonomy" id="7038"/>
    <lineage>
        <taxon>Eukaryota</taxon>
        <taxon>Metazoa</taxon>
        <taxon>Ecdysozoa</taxon>
        <taxon>Arthropoda</taxon>
        <taxon>Hexapoda</taxon>
        <taxon>Insecta</taxon>
        <taxon>Pterygota</taxon>
        <taxon>Neoptera</taxon>
        <taxon>Paraneoptera</taxon>
        <taxon>Hemiptera</taxon>
        <taxon>Sternorrhyncha</taxon>
        <taxon>Aleyrodoidea</taxon>
        <taxon>Aleyrodidae</taxon>
        <taxon>Aleyrodinae</taxon>
        <taxon>Bemisia</taxon>
    </lineage>
</organism>
<dbReference type="EMBL" id="OU963865">
    <property type="protein sequence ID" value="CAH0771518.1"/>
    <property type="molecule type" value="Genomic_DNA"/>
</dbReference>
<name>A0A9P0G5A3_BEMTA</name>
<accession>A0A9P0G5A3</accession>
<dbReference type="InterPro" id="IPR006616">
    <property type="entry name" value="DM9_repeat"/>
</dbReference>
<evidence type="ECO:0000256" key="1">
    <source>
        <dbReference type="SAM" id="MobiDB-lite"/>
    </source>
</evidence>
<dbReference type="AlphaFoldDB" id="A0A9P0G5A3"/>
<dbReference type="PANTHER" id="PTHR31649">
    <property type="entry name" value="AGAP009604-PA"/>
    <property type="match status" value="1"/>
</dbReference>
<dbReference type="PANTHER" id="PTHR31649:SF11">
    <property type="entry name" value="PROTEIN UNZIPPED"/>
    <property type="match status" value="1"/>
</dbReference>
<feature type="region of interest" description="Disordered" evidence="1">
    <location>
        <begin position="540"/>
        <end position="582"/>
    </location>
</feature>
<sequence length="609" mass="67930">MIRLHGSFPVGAVGCQSPSPIIDHTLAGAISHQSLVPPFNEEAQGPKTGVRFEHPVHRFFSISLNGRSIDLSQSTPRHGSEPCWHSPRNHPVDRDRILEERKPLSNVRIELIAWRLLTWLLVLAGILVVGRADSGLLKHDKVEKGVHILSKFQNQLITSTTLKWVPGEYPQRTFSPDLVVGAVHYDQVESNEATQEKRKGHPVYVCRARHNGVWLVGSLTSGAGTGKCVVSLLGRVFQYGKYELLENVEQSSRISWVRWDRFSPPSTGAVSTGERDNYIARRRVDREPEPADADNSPALVPGPETPPVYLLGKLDTREGLGRIFFINQNGEEEHRVDGEILVEMEPVRYELTIGKFNQRRKQVSRQPRVLGTAQLTNELNEAPSKVDSVIGYDTDYSLYWGQIKGMLVGLPTNIILPNGTLLESINWGTQETQLRKELVRIEAILEPNTGVNVTLRGNFSDSVVPYTGELVAIYEDQVTRSRQIQGSRKEIAMLDVKAEYSPAYYLHNFTLVPTTTTTTTTTTTSAPTTTTTPAVTEFLEPTTRRPKKNETRRHENSAMLSDEGDALSLKKSEEEASQQSESNALSLSVSLQLSLMTLVLSSVISHLHW</sequence>